<feature type="region of interest" description="Disordered" evidence="1">
    <location>
        <begin position="20"/>
        <end position="72"/>
    </location>
</feature>
<feature type="compositionally biased region" description="Low complexity" evidence="1">
    <location>
        <begin position="46"/>
        <end position="72"/>
    </location>
</feature>
<evidence type="ECO:0000313" key="10">
    <source>
        <dbReference type="Proteomes" id="UP000283543"/>
    </source>
</evidence>
<dbReference type="Proteomes" id="UP000265716">
    <property type="component" value="Unassembled WGS sequence"/>
</dbReference>
<name>A0A397AB74_APHAT</name>
<evidence type="ECO:0000256" key="3">
    <source>
        <dbReference type="SAM" id="SignalP"/>
    </source>
</evidence>
<feature type="transmembrane region" description="Helical" evidence="2">
    <location>
        <begin position="97"/>
        <end position="116"/>
    </location>
</feature>
<evidence type="ECO:0000313" key="11">
    <source>
        <dbReference type="Proteomes" id="UP000286510"/>
    </source>
</evidence>
<evidence type="ECO:0000313" key="6">
    <source>
        <dbReference type="EMBL" id="RHY56545.1"/>
    </source>
</evidence>
<keyword evidence="2" id="KW-0472">Membrane</keyword>
<evidence type="ECO:0000256" key="2">
    <source>
        <dbReference type="SAM" id="Phobius"/>
    </source>
</evidence>
<dbReference type="Proteomes" id="UP000286510">
    <property type="component" value="Unassembled WGS sequence"/>
</dbReference>
<comment type="caution">
    <text evidence="4">The sequence shown here is derived from an EMBL/GenBank/DDBJ whole genome shotgun (WGS) entry which is preliminary data.</text>
</comment>
<dbReference type="AlphaFoldDB" id="A0A397AB74"/>
<dbReference type="EMBL" id="QUTC01005674">
    <property type="protein sequence ID" value="RHY56545.1"/>
    <property type="molecule type" value="Genomic_DNA"/>
</dbReference>
<dbReference type="VEuPathDB" id="FungiDB:H257_01759"/>
<dbReference type="EMBL" id="QUTB01012043">
    <property type="protein sequence ID" value="RHY36482.1"/>
    <property type="molecule type" value="Genomic_DNA"/>
</dbReference>
<evidence type="ECO:0000313" key="4">
    <source>
        <dbReference type="EMBL" id="RHY04812.1"/>
    </source>
</evidence>
<dbReference type="EMBL" id="QUTF01012538">
    <property type="protein sequence ID" value="RHZ23029.1"/>
    <property type="molecule type" value="Genomic_DNA"/>
</dbReference>
<feature type="chain" id="PRO_5036074262" description="Membrane-associated protein" evidence="3">
    <location>
        <begin position="22"/>
        <end position="294"/>
    </location>
</feature>
<organism evidence="4 8">
    <name type="scientific">Aphanomyces astaci</name>
    <name type="common">Crayfish plague agent</name>
    <dbReference type="NCBI Taxonomy" id="112090"/>
    <lineage>
        <taxon>Eukaryota</taxon>
        <taxon>Sar</taxon>
        <taxon>Stramenopiles</taxon>
        <taxon>Oomycota</taxon>
        <taxon>Saprolegniomycetes</taxon>
        <taxon>Saprolegniales</taxon>
        <taxon>Verrucalvaceae</taxon>
        <taxon>Aphanomyces</taxon>
    </lineage>
</organism>
<protein>
    <recommendedName>
        <fullName evidence="12">Membrane-associated protein</fullName>
    </recommendedName>
</protein>
<evidence type="ECO:0000313" key="9">
    <source>
        <dbReference type="Proteomes" id="UP000265716"/>
    </source>
</evidence>
<dbReference type="Proteomes" id="UP000265427">
    <property type="component" value="Unassembled WGS sequence"/>
</dbReference>
<feature type="compositionally biased region" description="Low complexity" evidence="1">
    <location>
        <begin position="20"/>
        <end position="37"/>
    </location>
</feature>
<accession>A0A397AB74</accession>
<keyword evidence="3" id="KW-0732">Signal</keyword>
<keyword evidence="2" id="KW-1133">Transmembrane helix</keyword>
<evidence type="ECO:0000256" key="1">
    <source>
        <dbReference type="SAM" id="MobiDB-lite"/>
    </source>
</evidence>
<reference evidence="8 9" key="1">
    <citation type="submission" date="2018-08" db="EMBL/GenBank/DDBJ databases">
        <title>Aphanomyces genome sequencing and annotation.</title>
        <authorList>
            <person name="Minardi D."/>
            <person name="Oidtmann B."/>
            <person name="Van Der Giezen M."/>
            <person name="Studholme D.J."/>
        </authorList>
    </citation>
    <scope>NUCLEOTIDE SEQUENCE [LARGE SCALE GENOMIC DNA]</scope>
    <source>
        <strain evidence="7 11">FDL457</strain>
        <strain evidence="4 8">Kv</strain>
        <strain evidence="6 9">SA</strain>
        <strain evidence="5 10">Si</strain>
    </source>
</reference>
<dbReference type="EMBL" id="QUSZ01006721">
    <property type="protein sequence ID" value="RHY04812.1"/>
    <property type="molecule type" value="Genomic_DNA"/>
</dbReference>
<evidence type="ECO:0000313" key="7">
    <source>
        <dbReference type="EMBL" id="RHZ23029.1"/>
    </source>
</evidence>
<feature type="signal peptide" evidence="3">
    <location>
        <begin position="1"/>
        <end position="21"/>
    </location>
</feature>
<evidence type="ECO:0000313" key="8">
    <source>
        <dbReference type="Proteomes" id="UP000265427"/>
    </source>
</evidence>
<gene>
    <name evidence="7" type="ORF">DYB26_000921</name>
    <name evidence="5" type="ORF">DYB34_013486</name>
    <name evidence="4" type="ORF">DYB36_002413</name>
    <name evidence="6" type="ORF">DYB38_012081</name>
</gene>
<evidence type="ECO:0008006" key="12">
    <source>
        <dbReference type="Google" id="ProtNLM"/>
    </source>
</evidence>
<proteinExistence type="predicted"/>
<keyword evidence="2" id="KW-0812">Transmembrane</keyword>
<dbReference type="Proteomes" id="UP000283543">
    <property type="component" value="Unassembled WGS sequence"/>
</dbReference>
<evidence type="ECO:0000313" key="5">
    <source>
        <dbReference type="EMBL" id="RHY36482.1"/>
    </source>
</evidence>
<sequence length="294" mass="30979">MHVHAAVVLVLLTALALPSTCQDSDSPTDTSSSTDASGFPDIVVFSTGRTSTSTTMRNETTTKPATAPAESTGYAAASVPNLAAEPKQSADSSTTTILLSIAVGLVASVGAAIVVVSRRQSAQLDNLDMLSSRKDLEVANIDQPDHYHNKDGCNDDLYSVHGMSTRGGSAYRAHGAFASKAMRSSNILGPFAHQPPSTHLPRTLDDGVSFANSSIINQTTTHATSLSVVDDADPPEDEVMCTMISVDSMVYLDTAHLLQSITSNIPLPSTIGSDTYIVGDDDEDEDHNMSEYVM</sequence>